<dbReference type="AlphaFoldDB" id="F5SZK5"/>
<evidence type="ECO:0000313" key="3">
    <source>
        <dbReference type="EMBL" id="EGL54432.1"/>
    </source>
</evidence>
<reference evidence="3 4" key="1">
    <citation type="journal article" date="2011" name="J. Bacteriol.">
        <title>Draft genome sequence of Methylophaga aminisulfidivorans MP T.</title>
        <authorList>
            <person name="Han G.H."/>
            <person name="Kim W."/>
            <person name="Chun J."/>
            <person name="Kim S.W."/>
        </authorList>
    </citation>
    <scope>NUCLEOTIDE SEQUENCE [LARGE SCALE GENOMIC DNA]</scope>
    <source>
        <strain evidence="4">MP(T)</strain>
    </source>
</reference>
<dbReference type="STRING" id="1026882.MAMP_01032"/>
<comment type="caution">
    <text evidence="3">The sequence shown here is derived from an EMBL/GenBank/DDBJ whole genome shotgun (WGS) entry which is preliminary data.</text>
</comment>
<dbReference type="GO" id="GO:0016787">
    <property type="term" value="F:hydrolase activity"/>
    <property type="evidence" value="ECO:0007669"/>
    <property type="project" value="UniProtKB-KW"/>
</dbReference>
<keyword evidence="4" id="KW-1185">Reference proteome</keyword>
<feature type="domain" description="BD-FAE-like" evidence="2">
    <location>
        <begin position="57"/>
        <end position="244"/>
    </location>
</feature>
<accession>F5SZK5</accession>
<name>F5SZK5_9GAMM</name>
<evidence type="ECO:0000259" key="2">
    <source>
        <dbReference type="Pfam" id="PF20434"/>
    </source>
</evidence>
<keyword evidence="1" id="KW-0378">Hydrolase</keyword>
<dbReference type="EMBL" id="AFIG01000001">
    <property type="protein sequence ID" value="EGL54432.1"/>
    <property type="molecule type" value="Genomic_DNA"/>
</dbReference>
<dbReference type="InterPro" id="IPR050300">
    <property type="entry name" value="GDXG_lipolytic_enzyme"/>
</dbReference>
<dbReference type="Pfam" id="PF20434">
    <property type="entry name" value="BD-FAE"/>
    <property type="match status" value="1"/>
</dbReference>
<dbReference type="SUPFAM" id="SSF53474">
    <property type="entry name" value="alpha/beta-Hydrolases"/>
    <property type="match status" value="1"/>
</dbReference>
<sequence length="291" mass="32614">MLIRGRYWQVFQRTVTALMVSLCNACSPVTVLNALVPEDGYQKIADQAYGTSQRQKLDIYLPGAATFKQPLKTIVFFYGGSWDSGDKADYKFVAEALTSAGYIVIIPDYRLYPEVVFPEFVDDAARSMAWVFEHIRDYGGDKQQVFIAGHSAGAHIAALLSLNASYLANYGYKPTDIQGMIGLAGPYDFLPLKSQRLKHIFGPEPERWQSQPIQFVDGENPPMLLMVGNKDHTVLPRNSINLAAEIKRKNGPVQLVEFEALNHVAMVSHLAKPLRGDDKLRQTIIEFINQF</sequence>
<dbReference type="OrthoDB" id="9771666at2"/>
<dbReference type="InterPro" id="IPR029058">
    <property type="entry name" value="AB_hydrolase_fold"/>
</dbReference>
<dbReference type="InterPro" id="IPR049492">
    <property type="entry name" value="BD-FAE-like_dom"/>
</dbReference>
<protein>
    <submittedName>
        <fullName evidence="3">Esterase/lipase</fullName>
    </submittedName>
</protein>
<dbReference type="eggNOG" id="COG0657">
    <property type="taxonomic scope" value="Bacteria"/>
</dbReference>
<organism evidence="3 4">
    <name type="scientific">Methylophaga aminisulfidivorans MP</name>
    <dbReference type="NCBI Taxonomy" id="1026882"/>
    <lineage>
        <taxon>Bacteria</taxon>
        <taxon>Pseudomonadati</taxon>
        <taxon>Pseudomonadota</taxon>
        <taxon>Gammaproteobacteria</taxon>
        <taxon>Thiotrichales</taxon>
        <taxon>Piscirickettsiaceae</taxon>
        <taxon>Methylophaga</taxon>
    </lineage>
</organism>
<dbReference type="RefSeq" id="WP_007144318.1">
    <property type="nucleotide sequence ID" value="NZ_AFIG01000001.1"/>
</dbReference>
<gene>
    <name evidence="3" type="ORF">MAMP_01032</name>
</gene>
<dbReference type="Proteomes" id="UP000003544">
    <property type="component" value="Unassembled WGS sequence"/>
</dbReference>
<dbReference type="PANTHER" id="PTHR48081:SF9">
    <property type="entry name" value="CARBOXYLESTERASE"/>
    <property type="match status" value="1"/>
</dbReference>
<dbReference type="Gene3D" id="3.40.50.1820">
    <property type="entry name" value="alpha/beta hydrolase"/>
    <property type="match status" value="1"/>
</dbReference>
<proteinExistence type="predicted"/>
<evidence type="ECO:0000256" key="1">
    <source>
        <dbReference type="ARBA" id="ARBA00022801"/>
    </source>
</evidence>
<dbReference type="PANTHER" id="PTHR48081">
    <property type="entry name" value="AB HYDROLASE SUPERFAMILY PROTEIN C4A8.06C"/>
    <property type="match status" value="1"/>
</dbReference>
<evidence type="ECO:0000313" key="4">
    <source>
        <dbReference type="Proteomes" id="UP000003544"/>
    </source>
</evidence>